<protein>
    <submittedName>
        <fullName evidence="1">Uncharacterized protein</fullName>
    </submittedName>
</protein>
<reference evidence="1 2" key="1">
    <citation type="submission" date="2022-10" db="EMBL/GenBank/DDBJ databases">
        <title>The complete genomes of actinobacterial strains from the NBC collection.</title>
        <authorList>
            <person name="Joergensen T.S."/>
            <person name="Alvarez Arevalo M."/>
            <person name="Sterndorff E.B."/>
            <person name="Faurdal D."/>
            <person name="Vuksanovic O."/>
            <person name="Mourched A.-S."/>
            <person name="Charusanti P."/>
            <person name="Shaw S."/>
            <person name="Blin K."/>
            <person name="Weber T."/>
        </authorList>
    </citation>
    <scope>NUCLEOTIDE SEQUENCE [LARGE SCALE GENOMIC DNA]</scope>
    <source>
        <strain evidence="1 2">NBC_01247</strain>
    </source>
</reference>
<organism evidence="1 2">
    <name type="scientific">Kitasatospora herbaricolor</name>
    <dbReference type="NCBI Taxonomy" id="68217"/>
    <lineage>
        <taxon>Bacteria</taxon>
        <taxon>Bacillati</taxon>
        <taxon>Actinomycetota</taxon>
        <taxon>Actinomycetes</taxon>
        <taxon>Kitasatosporales</taxon>
        <taxon>Streptomycetaceae</taxon>
        <taxon>Kitasatospora</taxon>
    </lineage>
</organism>
<evidence type="ECO:0000313" key="1">
    <source>
        <dbReference type="EMBL" id="WUS55097.1"/>
    </source>
</evidence>
<dbReference type="RefSeq" id="WP_329500328.1">
    <property type="nucleotide sequence ID" value="NZ_CP108460.1"/>
</dbReference>
<proteinExistence type="predicted"/>
<evidence type="ECO:0000313" key="2">
    <source>
        <dbReference type="Proteomes" id="UP001432014"/>
    </source>
</evidence>
<name>A0ABZ1W2P3_9ACTN</name>
<gene>
    <name evidence="1" type="ORF">OG469_05955</name>
</gene>
<sequence length="164" mass="17429">MAILDVLTGVAKSGRLGPVFTGAHWADVTAGLGEPVEIGPVRRRRSWPRLFAYGDLELYVCRCRRVSLTCIQAWRDVVELPPSLVGGSGTFPTPVRYADMVAALDAAECLWQPNPSLTFGDQCSLVATSSGAAFTFEILDQGGPVLNVMGLPGDGHVCPVATAR</sequence>
<accession>A0ABZ1W2P3</accession>
<dbReference type="Proteomes" id="UP001432014">
    <property type="component" value="Chromosome"/>
</dbReference>
<keyword evidence="2" id="KW-1185">Reference proteome</keyword>
<dbReference type="EMBL" id="CP108482">
    <property type="protein sequence ID" value="WUS55097.1"/>
    <property type="molecule type" value="Genomic_DNA"/>
</dbReference>